<dbReference type="PANTHER" id="PTHR10739">
    <property type="entry name" value="CYTIDYLYLTRANSFERASE"/>
    <property type="match status" value="1"/>
</dbReference>
<dbReference type="NCBIfam" id="TIGR00125">
    <property type="entry name" value="cyt_tran_rel"/>
    <property type="match status" value="1"/>
</dbReference>
<evidence type="ECO:0000313" key="13">
    <source>
        <dbReference type="EMBL" id="KAL0124489.1"/>
    </source>
</evidence>
<sequence length="394" mass="45397">MSRKRTREETMLATASHQNSVNGEHASCSREDSPIHANYDESRSASLTFLKDCNNQVSVYQERLPSICKEAPFSDDPDAIVERNACDYNTRITLKQARSGKVPRKIRVYADGIYDLFHQGHARQLLQAKNIFPNVYLIVGVCNDELTHSKKGRTVMTDLERYDAVRHCRYVDEVVRDAPWELDDEFLKKHKIDFVAHDDIPYMTDDVSDVYAKLKAKGMFVATQRTEGVSTSDIVARIVKDYDIYVRRNLARGYSAKELNVSFLNEKKFRLQNKFDDLKDKGKRVMENIGEKRMDMISKWEEKSRDFIDAFLLLFGREGRLSTIWNESKGRLMQALSPPASPKRDGSPNSSSSSHNDEDQTSPPPKKTGRFEFSQNHYLSDDYSDDEEEHLHCK</sequence>
<comment type="pathway">
    <text evidence="1">Lipid metabolism.</text>
</comment>
<reference evidence="13 14" key="1">
    <citation type="submission" date="2023-03" db="EMBL/GenBank/DDBJ databases">
        <title>High recombination rates correlate with genetic variation in Cardiocondyla obscurior ants.</title>
        <authorList>
            <person name="Errbii M."/>
        </authorList>
    </citation>
    <scope>NUCLEOTIDE SEQUENCE [LARGE SCALE GENOMIC DNA]</scope>
    <source>
        <strain evidence="13">Alpha-2009</strain>
        <tissue evidence="13">Whole body</tissue>
    </source>
</reference>
<evidence type="ECO:0000256" key="8">
    <source>
        <dbReference type="ARBA" id="ARBA00023264"/>
    </source>
</evidence>
<evidence type="ECO:0000256" key="9">
    <source>
        <dbReference type="ARBA" id="ARBA00025706"/>
    </source>
</evidence>
<dbReference type="Proteomes" id="UP001430953">
    <property type="component" value="Unassembled WGS sequence"/>
</dbReference>
<evidence type="ECO:0000256" key="11">
    <source>
        <dbReference type="SAM" id="MobiDB-lite"/>
    </source>
</evidence>
<dbReference type="Gene3D" id="3.40.50.620">
    <property type="entry name" value="HUPs"/>
    <property type="match status" value="1"/>
</dbReference>
<keyword evidence="4" id="KW-0808">Transferase</keyword>
<name>A0AAW2GBA2_9HYME</name>
<feature type="region of interest" description="Disordered" evidence="11">
    <location>
        <begin position="1"/>
        <end position="35"/>
    </location>
</feature>
<keyword evidence="6" id="KW-0443">Lipid metabolism</keyword>
<dbReference type="InterPro" id="IPR004821">
    <property type="entry name" value="Cyt_trans-like"/>
</dbReference>
<dbReference type="CDD" id="cd02174">
    <property type="entry name" value="CCT"/>
    <property type="match status" value="1"/>
</dbReference>
<evidence type="ECO:0000256" key="2">
    <source>
        <dbReference type="ARBA" id="ARBA00010101"/>
    </source>
</evidence>
<proteinExistence type="inferred from homology"/>
<evidence type="ECO:0000259" key="12">
    <source>
        <dbReference type="Pfam" id="PF01467"/>
    </source>
</evidence>
<feature type="compositionally biased region" description="Polar residues" evidence="11">
    <location>
        <begin position="13"/>
        <end position="22"/>
    </location>
</feature>
<keyword evidence="8" id="KW-1208">Phospholipid metabolism</keyword>
<dbReference type="InterPro" id="IPR045049">
    <property type="entry name" value="Pcy1-like"/>
</dbReference>
<dbReference type="EMBL" id="JADYXP020000005">
    <property type="protein sequence ID" value="KAL0124489.1"/>
    <property type="molecule type" value="Genomic_DNA"/>
</dbReference>
<comment type="pathway">
    <text evidence="9">Phospholipid metabolism; phosphatidylcholine biosynthesis; phosphatidylcholine from phosphocholine: step 1/2.</text>
</comment>
<feature type="compositionally biased region" description="Basic and acidic residues" evidence="11">
    <location>
        <begin position="1"/>
        <end position="10"/>
    </location>
</feature>
<evidence type="ECO:0000313" key="14">
    <source>
        <dbReference type="Proteomes" id="UP001430953"/>
    </source>
</evidence>
<keyword evidence="5" id="KW-0548">Nucleotidyltransferase</keyword>
<organism evidence="13 14">
    <name type="scientific">Cardiocondyla obscurior</name>
    <dbReference type="NCBI Taxonomy" id="286306"/>
    <lineage>
        <taxon>Eukaryota</taxon>
        <taxon>Metazoa</taxon>
        <taxon>Ecdysozoa</taxon>
        <taxon>Arthropoda</taxon>
        <taxon>Hexapoda</taxon>
        <taxon>Insecta</taxon>
        <taxon>Pterygota</taxon>
        <taxon>Neoptera</taxon>
        <taxon>Endopterygota</taxon>
        <taxon>Hymenoptera</taxon>
        <taxon>Apocrita</taxon>
        <taxon>Aculeata</taxon>
        <taxon>Formicoidea</taxon>
        <taxon>Formicidae</taxon>
        <taxon>Myrmicinae</taxon>
        <taxon>Cardiocondyla</taxon>
    </lineage>
</organism>
<accession>A0AAW2GBA2</accession>
<evidence type="ECO:0000256" key="6">
    <source>
        <dbReference type="ARBA" id="ARBA00023098"/>
    </source>
</evidence>
<dbReference type="Pfam" id="PF01467">
    <property type="entry name" value="CTP_transf_like"/>
    <property type="match status" value="1"/>
</dbReference>
<comment type="caution">
    <text evidence="13">The sequence shown here is derived from an EMBL/GenBank/DDBJ whole genome shotgun (WGS) entry which is preliminary data.</text>
</comment>
<evidence type="ECO:0000256" key="5">
    <source>
        <dbReference type="ARBA" id="ARBA00022695"/>
    </source>
</evidence>
<dbReference type="PANTHER" id="PTHR10739:SF13">
    <property type="entry name" value="CHOLINE-PHOSPHATE CYTIDYLYLTRANSFERASE"/>
    <property type="match status" value="1"/>
</dbReference>
<dbReference type="SUPFAM" id="SSF52374">
    <property type="entry name" value="Nucleotidylyl transferase"/>
    <property type="match status" value="1"/>
</dbReference>
<dbReference type="GO" id="GO:0031210">
    <property type="term" value="F:phosphatidylcholine binding"/>
    <property type="evidence" value="ECO:0007669"/>
    <property type="project" value="TreeGrafter"/>
</dbReference>
<evidence type="ECO:0000256" key="4">
    <source>
        <dbReference type="ARBA" id="ARBA00022679"/>
    </source>
</evidence>
<dbReference type="AlphaFoldDB" id="A0AAW2GBA2"/>
<evidence type="ECO:0000256" key="1">
    <source>
        <dbReference type="ARBA" id="ARBA00005189"/>
    </source>
</evidence>
<keyword evidence="7" id="KW-0594">Phospholipid biosynthesis</keyword>
<dbReference type="InterPro" id="IPR041723">
    <property type="entry name" value="CCT"/>
</dbReference>
<feature type="region of interest" description="Disordered" evidence="11">
    <location>
        <begin position="334"/>
        <end position="394"/>
    </location>
</feature>
<evidence type="ECO:0000256" key="10">
    <source>
        <dbReference type="ARBA" id="ARBA00026101"/>
    </source>
</evidence>
<keyword evidence="3" id="KW-0444">Lipid biosynthesis</keyword>
<gene>
    <name evidence="13" type="ORF">PUN28_006379</name>
</gene>
<feature type="domain" description="Cytidyltransferase-like" evidence="12">
    <location>
        <begin position="109"/>
        <end position="237"/>
    </location>
</feature>
<evidence type="ECO:0000256" key="3">
    <source>
        <dbReference type="ARBA" id="ARBA00022516"/>
    </source>
</evidence>
<dbReference type="GO" id="GO:0004105">
    <property type="term" value="F:choline-phosphate cytidylyltransferase activity"/>
    <property type="evidence" value="ECO:0007669"/>
    <property type="project" value="UniProtKB-EC"/>
</dbReference>
<protein>
    <recommendedName>
        <fullName evidence="10">choline-phosphate cytidylyltransferase</fullName>
        <ecNumber evidence="10">2.7.7.15</ecNumber>
    </recommendedName>
</protein>
<evidence type="ECO:0000256" key="7">
    <source>
        <dbReference type="ARBA" id="ARBA00023209"/>
    </source>
</evidence>
<comment type="similarity">
    <text evidence="2">Belongs to the cytidylyltransferase family.</text>
</comment>
<keyword evidence="14" id="KW-1185">Reference proteome</keyword>
<dbReference type="InterPro" id="IPR014729">
    <property type="entry name" value="Rossmann-like_a/b/a_fold"/>
</dbReference>
<dbReference type="FunFam" id="3.40.50.620:FF:000016">
    <property type="entry name" value="Putative choline-phosphate cytidylyltransferase B"/>
    <property type="match status" value="1"/>
</dbReference>
<dbReference type="EC" id="2.7.7.15" evidence="10"/>